<comment type="subcellular location">
    <subcellularLocation>
        <location evidence="1">Cell envelope</location>
    </subcellularLocation>
</comment>
<evidence type="ECO:0000313" key="8">
    <source>
        <dbReference type="Proteomes" id="UP001595384"/>
    </source>
</evidence>
<dbReference type="Pfam" id="PF00497">
    <property type="entry name" value="SBP_bac_3"/>
    <property type="match status" value="1"/>
</dbReference>
<dbReference type="Gene3D" id="3.40.190.10">
    <property type="entry name" value="Periplasmic binding protein-like II"/>
    <property type="match status" value="2"/>
</dbReference>
<comment type="similarity">
    <text evidence="2 4">Belongs to the bacterial solute-binding protein 3 family.</text>
</comment>
<sequence length="256" mass="28615">MKKLSWLFLGLSLFSSASMATSQDSIRFGVEASFAPFEYKKPDGSLTGFEIDLGNALCKEMHKKCVWVQSNFDGLIPSLNVNKIDAVFSALGVTDKRRKQVTFTNAVWTGYSSMLSRTQAHLKPTAESLQGKVVGVQQGTMQEHYVRERFAKHGVEVRTYQDQDQVYADLVNGRIDASFQDMIQAQFTFIEAGKNRGFSNQQVSDVLLPADSAIAVKKSNTKLAAQLNQALQALHDNGTYDRIQSHYFGDLKLYHK</sequence>
<feature type="chain" id="PRO_5045926624" evidence="5">
    <location>
        <begin position="21"/>
        <end position="256"/>
    </location>
</feature>
<dbReference type="SMART" id="SM00062">
    <property type="entry name" value="PBPb"/>
    <property type="match status" value="1"/>
</dbReference>
<evidence type="ECO:0000256" key="5">
    <source>
        <dbReference type="SAM" id="SignalP"/>
    </source>
</evidence>
<reference evidence="8" key="1">
    <citation type="journal article" date="2019" name="Int. J. Syst. Evol. Microbiol.">
        <title>The Global Catalogue of Microorganisms (GCM) 10K type strain sequencing project: providing services to taxonomists for standard genome sequencing and annotation.</title>
        <authorList>
            <consortium name="The Broad Institute Genomics Platform"/>
            <consortium name="The Broad Institute Genome Sequencing Center for Infectious Disease"/>
            <person name="Wu L."/>
            <person name="Ma J."/>
        </authorList>
    </citation>
    <scope>NUCLEOTIDE SEQUENCE [LARGE SCALE GENOMIC DNA]</scope>
    <source>
        <strain evidence="8">KCTC 62784</strain>
    </source>
</reference>
<feature type="signal peptide" evidence="5">
    <location>
        <begin position="1"/>
        <end position="20"/>
    </location>
</feature>
<dbReference type="PANTHER" id="PTHR35936:SF13">
    <property type="entry name" value="HISTIDINE-BINDING PERIPLASMIC PROTEIN"/>
    <property type="match status" value="1"/>
</dbReference>
<evidence type="ECO:0000313" key="7">
    <source>
        <dbReference type="EMBL" id="MFC3023826.1"/>
    </source>
</evidence>
<dbReference type="RefSeq" id="WP_123015026.1">
    <property type="nucleotide sequence ID" value="NZ_AP024911.1"/>
</dbReference>
<evidence type="ECO:0000256" key="1">
    <source>
        <dbReference type="ARBA" id="ARBA00004196"/>
    </source>
</evidence>
<comment type="caution">
    <text evidence="7">The sequence shown here is derived from an EMBL/GenBank/DDBJ whole genome shotgun (WGS) entry which is preliminary data.</text>
</comment>
<evidence type="ECO:0000256" key="2">
    <source>
        <dbReference type="ARBA" id="ARBA00010333"/>
    </source>
</evidence>
<protein>
    <submittedName>
        <fullName evidence="7">Transporter substrate-binding domain-containing protein</fullName>
    </submittedName>
</protein>
<keyword evidence="8" id="KW-1185">Reference proteome</keyword>
<dbReference type="EMBL" id="JBHRSE010000055">
    <property type="protein sequence ID" value="MFC3023826.1"/>
    <property type="molecule type" value="Genomic_DNA"/>
</dbReference>
<keyword evidence="3 5" id="KW-0732">Signal</keyword>
<dbReference type="InterPro" id="IPR018313">
    <property type="entry name" value="SBP_3_CS"/>
</dbReference>
<proteinExistence type="inferred from homology"/>
<dbReference type="PANTHER" id="PTHR35936">
    <property type="entry name" value="MEMBRANE-BOUND LYTIC MUREIN TRANSGLYCOSYLASE F"/>
    <property type="match status" value="1"/>
</dbReference>
<organism evidence="7 8">
    <name type="scientific">Vibrio zhugei</name>
    <dbReference type="NCBI Taxonomy" id="2479546"/>
    <lineage>
        <taxon>Bacteria</taxon>
        <taxon>Pseudomonadati</taxon>
        <taxon>Pseudomonadota</taxon>
        <taxon>Gammaproteobacteria</taxon>
        <taxon>Vibrionales</taxon>
        <taxon>Vibrionaceae</taxon>
        <taxon>Vibrio</taxon>
    </lineage>
</organism>
<evidence type="ECO:0000259" key="6">
    <source>
        <dbReference type="SMART" id="SM00062"/>
    </source>
</evidence>
<feature type="domain" description="Solute-binding protein family 3/N-terminal" evidence="6">
    <location>
        <begin position="25"/>
        <end position="251"/>
    </location>
</feature>
<gene>
    <name evidence="7" type="ORF">ACFODT_08315</name>
</gene>
<evidence type="ECO:0000256" key="4">
    <source>
        <dbReference type="RuleBase" id="RU003744"/>
    </source>
</evidence>
<dbReference type="Proteomes" id="UP001595384">
    <property type="component" value="Unassembled WGS sequence"/>
</dbReference>
<accession>A0ABV7CAH5</accession>
<dbReference type="SUPFAM" id="SSF53850">
    <property type="entry name" value="Periplasmic binding protein-like II"/>
    <property type="match status" value="1"/>
</dbReference>
<dbReference type="InterPro" id="IPR001638">
    <property type="entry name" value="Solute-binding_3/MltF_N"/>
</dbReference>
<dbReference type="PROSITE" id="PS01039">
    <property type="entry name" value="SBP_BACTERIAL_3"/>
    <property type="match status" value="1"/>
</dbReference>
<evidence type="ECO:0000256" key="3">
    <source>
        <dbReference type="ARBA" id="ARBA00022729"/>
    </source>
</evidence>
<name>A0ABV7CAH5_9VIBR</name>